<reference evidence="1" key="2">
    <citation type="journal article" date="2021" name="PeerJ">
        <title>Extensive microbial diversity within the chicken gut microbiome revealed by metagenomics and culture.</title>
        <authorList>
            <person name="Gilroy R."/>
            <person name="Ravi A."/>
            <person name="Getino M."/>
            <person name="Pursley I."/>
            <person name="Horton D.L."/>
            <person name="Alikhan N.F."/>
            <person name="Baker D."/>
            <person name="Gharbi K."/>
            <person name="Hall N."/>
            <person name="Watson M."/>
            <person name="Adriaenssens E.M."/>
            <person name="Foster-Nyarko E."/>
            <person name="Jarju S."/>
            <person name="Secka A."/>
            <person name="Antonio M."/>
            <person name="Oren A."/>
            <person name="Chaudhuri R.R."/>
            <person name="La Ragione R."/>
            <person name="Hildebrand F."/>
            <person name="Pallen M.J."/>
        </authorList>
    </citation>
    <scope>NUCLEOTIDE SEQUENCE</scope>
    <source>
        <strain evidence="1">3924</strain>
    </source>
</reference>
<protein>
    <submittedName>
        <fullName evidence="1">Uncharacterized protein</fullName>
    </submittedName>
</protein>
<proteinExistence type="predicted"/>
<gene>
    <name evidence="1" type="ORF">IAC51_02120</name>
</gene>
<dbReference type="EMBL" id="JADIMV010000040">
    <property type="protein sequence ID" value="MBO8439425.1"/>
    <property type="molecule type" value="Genomic_DNA"/>
</dbReference>
<comment type="caution">
    <text evidence="1">The sequence shown here is derived from an EMBL/GenBank/DDBJ whole genome shotgun (WGS) entry which is preliminary data.</text>
</comment>
<evidence type="ECO:0000313" key="2">
    <source>
        <dbReference type="Proteomes" id="UP000712007"/>
    </source>
</evidence>
<dbReference type="AlphaFoldDB" id="A0A940IE52"/>
<organism evidence="1 2">
    <name type="scientific">Candidatus Aphodosoma intestinipullorum</name>
    <dbReference type="NCBI Taxonomy" id="2840674"/>
    <lineage>
        <taxon>Bacteria</taxon>
        <taxon>Pseudomonadati</taxon>
        <taxon>Bacteroidota</taxon>
        <taxon>Bacteroidia</taxon>
        <taxon>Bacteroidales</taxon>
        <taxon>Candidatus Aphodosoma</taxon>
    </lineage>
</organism>
<accession>A0A940IE52</accession>
<reference evidence="1" key="1">
    <citation type="submission" date="2020-10" db="EMBL/GenBank/DDBJ databases">
        <authorList>
            <person name="Gilroy R."/>
        </authorList>
    </citation>
    <scope>NUCLEOTIDE SEQUENCE</scope>
    <source>
        <strain evidence="1">3924</strain>
    </source>
</reference>
<sequence>MAVWIFGWPLSPEAAWECFLLHFPHNDGAVVRFRASDGLMKSPKLQKAIKYLADKKAGTSVHIVWNAAKHFALNSPEHRAAIALNGCDVIKGKTDKATGDYEIRIRCPMVYPKYFRAEFNLGLFTIYIHEGLFRHLEEKGWISRYTAEYHTTVKVTK</sequence>
<dbReference type="Proteomes" id="UP000712007">
    <property type="component" value="Unassembled WGS sequence"/>
</dbReference>
<name>A0A940IE52_9BACT</name>
<evidence type="ECO:0000313" key="1">
    <source>
        <dbReference type="EMBL" id="MBO8439425.1"/>
    </source>
</evidence>